<evidence type="ECO:0000256" key="1">
    <source>
        <dbReference type="SAM" id="Phobius"/>
    </source>
</evidence>
<protein>
    <recommendedName>
        <fullName evidence="2">Ig-like domain-containing protein</fullName>
    </recommendedName>
</protein>
<name>A0AAD7WTH5_9TELE</name>
<feature type="transmembrane region" description="Helical" evidence="1">
    <location>
        <begin position="131"/>
        <end position="152"/>
    </location>
</feature>
<dbReference type="InterPro" id="IPR013106">
    <property type="entry name" value="Ig_V-set"/>
</dbReference>
<dbReference type="Gene3D" id="2.60.40.10">
    <property type="entry name" value="Immunoglobulins"/>
    <property type="match status" value="1"/>
</dbReference>
<keyword evidence="1" id="KW-1133">Transmembrane helix</keyword>
<dbReference type="EMBL" id="JAINUG010000033">
    <property type="protein sequence ID" value="KAJ8408881.1"/>
    <property type="molecule type" value="Genomic_DNA"/>
</dbReference>
<keyword evidence="1" id="KW-0472">Membrane</keyword>
<evidence type="ECO:0000259" key="2">
    <source>
        <dbReference type="PROSITE" id="PS50835"/>
    </source>
</evidence>
<dbReference type="InterPro" id="IPR003599">
    <property type="entry name" value="Ig_sub"/>
</dbReference>
<dbReference type="SMART" id="SM00409">
    <property type="entry name" value="IG"/>
    <property type="match status" value="1"/>
</dbReference>
<dbReference type="PANTHER" id="PTHR46608">
    <property type="entry name" value="T-CELL IMMUNOGLOBULIN AND MUCIN DOMAIN-CONTAINING PROTEIN 4"/>
    <property type="match status" value="1"/>
</dbReference>
<organism evidence="3 4">
    <name type="scientific">Aldrovandia affinis</name>
    <dbReference type="NCBI Taxonomy" id="143900"/>
    <lineage>
        <taxon>Eukaryota</taxon>
        <taxon>Metazoa</taxon>
        <taxon>Chordata</taxon>
        <taxon>Craniata</taxon>
        <taxon>Vertebrata</taxon>
        <taxon>Euteleostomi</taxon>
        <taxon>Actinopterygii</taxon>
        <taxon>Neopterygii</taxon>
        <taxon>Teleostei</taxon>
        <taxon>Notacanthiformes</taxon>
        <taxon>Halosauridae</taxon>
        <taxon>Aldrovandia</taxon>
    </lineage>
</organism>
<dbReference type="InterPro" id="IPR013783">
    <property type="entry name" value="Ig-like_fold"/>
</dbReference>
<dbReference type="Proteomes" id="UP001221898">
    <property type="component" value="Unassembled WGS sequence"/>
</dbReference>
<dbReference type="GO" id="GO:0043277">
    <property type="term" value="P:apoptotic cell clearance"/>
    <property type="evidence" value="ECO:0007669"/>
    <property type="project" value="TreeGrafter"/>
</dbReference>
<reference evidence="3" key="1">
    <citation type="journal article" date="2023" name="Science">
        <title>Genome structures resolve the early diversification of teleost fishes.</title>
        <authorList>
            <person name="Parey E."/>
            <person name="Louis A."/>
            <person name="Montfort J."/>
            <person name="Bouchez O."/>
            <person name="Roques C."/>
            <person name="Iampietro C."/>
            <person name="Lluch J."/>
            <person name="Castinel A."/>
            <person name="Donnadieu C."/>
            <person name="Desvignes T."/>
            <person name="Floi Bucao C."/>
            <person name="Jouanno E."/>
            <person name="Wen M."/>
            <person name="Mejri S."/>
            <person name="Dirks R."/>
            <person name="Jansen H."/>
            <person name="Henkel C."/>
            <person name="Chen W.J."/>
            <person name="Zahm M."/>
            <person name="Cabau C."/>
            <person name="Klopp C."/>
            <person name="Thompson A.W."/>
            <person name="Robinson-Rechavi M."/>
            <person name="Braasch I."/>
            <person name="Lecointre G."/>
            <person name="Bobe J."/>
            <person name="Postlethwait J.H."/>
            <person name="Berthelot C."/>
            <person name="Roest Crollius H."/>
            <person name="Guiguen Y."/>
        </authorList>
    </citation>
    <scope>NUCLEOTIDE SEQUENCE</scope>
    <source>
        <strain evidence="3">NC1722</strain>
    </source>
</reference>
<keyword evidence="1" id="KW-0812">Transmembrane</keyword>
<dbReference type="GO" id="GO:0001786">
    <property type="term" value="F:phosphatidylserine binding"/>
    <property type="evidence" value="ECO:0007669"/>
    <property type="project" value="TreeGrafter"/>
</dbReference>
<dbReference type="Pfam" id="PF07686">
    <property type="entry name" value="V-set"/>
    <property type="match status" value="1"/>
</dbReference>
<gene>
    <name evidence="3" type="ORF">AAFF_G00246990</name>
</gene>
<evidence type="ECO:0000313" key="3">
    <source>
        <dbReference type="EMBL" id="KAJ8408881.1"/>
    </source>
</evidence>
<feature type="domain" description="Ig-like" evidence="2">
    <location>
        <begin position="15"/>
        <end position="127"/>
    </location>
</feature>
<evidence type="ECO:0000313" key="4">
    <source>
        <dbReference type="Proteomes" id="UP001221898"/>
    </source>
</evidence>
<sequence length="208" mass="23376">MLWCGSCALMKLRLPHHCHTASAPVLALEVTEGNSVSLSCRYPVKRSELSRVCWGRGCGTLWCSEVLVQTDEDAVVSKVSDRYRIAGDVLLGQVDLVIPNVNRMDSGSYCCRVDIEGYFNDKKAQLDSPQLAVLLTVLLLLLLVVIIVFLLLMRKRWKKASELLGISQRPDNGVLYRNSESSLGLYTREMAVENIYQLDETEDYEMCP</sequence>
<dbReference type="PROSITE" id="PS50835">
    <property type="entry name" value="IG_LIKE"/>
    <property type="match status" value="1"/>
</dbReference>
<dbReference type="InterPro" id="IPR036179">
    <property type="entry name" value="Ig-like_dom_sf"/>
</dbReference>
<dbReference type="PANTHER" id="PTHR46608:SF2">
    <property type="entry name" value="T CELL IMMUNOGLOBULIN AND MUCIN DOMAIN CONTAINING 4 PRECURSOR"/>
    <property type="match status" value="1"/>
</dbReference>
<comment type="caution">
    <text evidence="3">The sequence shown here is derived from an EMBL/GenBank/DDBJ whole genome shotgun (WGS) entry which is preliminary data.</text>
</comment>
<dbReference type="AlphaFoldDB" id="A0AAD7WTH5"/>
<dbReference type="GO" id="GO:0060097">
    <property type="term" value="P:cytoskeletal rearrangement involved in phagocytosis, engulfment"/>
    <property type="evidence" value="ECO:0007669"/>
    <property type="project" value="TreeGrafter"/>
</dbReference>
<accession>A0AAD7WTH5</accession>
<dbReference type="InterPro" id="IPR007110">
    <property type="entry name" value="Ig-like_dom"/>
</dbReference>
<dbReference type="SUPFAM" id="SSF48726">
    <property type="entry name" value="Immunoglobulin"/>
    <property type="match status" value="1"/>
</dbReference>
<keyword evidence="4" id="KW-1185">Reference proteome</keyword>
<proteinExistence type="predicted"/>